<feature type="compositionally biased region" description="Polar residues" evidence="1">
    <location>
        <begin position="843"/>
        <end position="852"/>
    </location>
</feature>
<feature type="compositionally biased region" description="Polar residues" evidence="1">
    <location>
        <begin position="1544"/>
        <end position="1553"/>
    </location>
</feature>
<evidence type="ECO:0000259" key="2">
    <source>
        <dbReference type="PROSITE" id="PS50940"/>
    </source>
</evidence>
<feature type="region of interest" description="Disordered" evidence="1">
    <location>
        <begin position="5381"/>
        <end position="5401"/>
    </location>
</feature>
<dbReference type="GO" id="GO:0005576">
    <property type="term" value="C:extracellular region"/>
    <property type="evidence" value="ECO:0007669"/>
    <property type="project" value="InterPro"/>
</dbReference>
<dbReference type="EMBL" id="CAJQZP010000393">
    <property type="protein sequence ID" value="CAG4959229.1"/>
    <property type="molecule type" value="Genomic_DNA"/>
</dbReference>
<feature type="compositionally biased region" description="Polar residues" evidence="1">
    <location>
        <begin position="3255"/>
        <end position="3264"/>
    </location>
</feature>
<feature type="region of interest" description="Disordered" evidence="1">
    <location>
        <begin position="3522"/>
        <end position="3553"/>
    </location>
</feature>
<feature type="region of interest" description="Disordered" evidence="1">
    <location>
        <begin position="3577"/>
        <end position="3606"/>
    </location>
</feature>
<feature type="region of interest" description="Disordered" evidence="1">
    <location>
        <begin position="3097"/>
        <end position="3118"/>
    </location>
</feature>
<feature type="region of interest" description="Disordered" evidence="1">
    <location>
        <begin position="1203"/>
        <end position="1240"/>
    </location>
</feature>
<feature type="compositionally biased region" description="Polar residues" evidence="1">
    <location>
        <begin position="6047"/>
        <end position="6062"/>
    </location>
</feature>
<feature type="compositionally biased region" description="Polar residues" evidence="1">
    <location>
        <begin position="5106"/>
        <end position="5124"/>
    </location>
</feature>
<feature type="region of interest" description="Disordered" evidence="1">
    <location>
        <begin position="1658"/>
        <end position="1687"/>
    </location>
</feature>
<dbReference type="InterPro" id="IPR002557">
    <property type="entry name" value="Chitin-bd_dom"/>
</dbReference>
<feature type="region of interest" description="Disordered" evidence="1">
    <location>
        <begin position="2289"/>
        <end position="2314"/>
    </location>
</feature>
<evidence type="ECO:0000256" key="1">
    <source>
        <dbReference type="SAM" id="MobiDB-lite"/>
    </source>
</evidence>
<feature type="region of interest" description="Disordered" evidence="1">
    <location>
        <begin position="2030"/>
        <end position="2068"/>
    </location>
</feature>
<feature type="compositionally biased region" description="Polar residues" evidence="1">
    <location>
        <begin position="4831"/>
        <end position="4843"/>
    </location>
</feature>
<feature type="compositionally biased region" description="Low complexity" evidence="1">
    <location>
        <begin position="6718"/>
        <end position="6734"/>
    </location>
</feature>
<feature type="region of interest" description="Disordered" evidence="1">
    <location>
        <begin position="4816"/>
        <end position="4846"/>
    </location>
</feature>
<feature type="region of interest" description="Disordered" evidence="1">
    <location>
        <begin position="4589"/>
        <end position="4647"/>
    </location>
</feature>
<feature type="region of interest" description="Disordered" evidence="1">
    <location>
        <begin position="1036"/>
        <end position="1062"/>
    </location>
</feature>
<feature type="compositionally biased region" description="Polar residues" evidence="1">
    <location>
        <begin position="6478"/>
        <end position="6488"/>
    </location>
</feature>
<accession>A0A8S3WGU7</accession>
<feature type="region of interest" description="Disordered" evidence="1">
    <location>
        <begin position="556"/>
        <end position="588"/>
    </location>
</feature>
<feature type="region of interest" description="Disordered" evidence="1">
    <location>
        <begin position="2522"/>
        <end position="2547"/>
    </location>
</feature>
<feature type="compositionally biased region" description="Low complexity" evidence="1">
    <location>
        <begin position="6623"/>
        <end position="6635"/>
    </location>
</feature>
<evidence type="ECO:0000313" key="3">
    <source>
        <dbReference type="EMBL" id="CAG4959229.1"/>
    </source>
</evidence>
<feature type="compositionally biased region" description="Low complexity" evidence="1">
    <location>
        <begin position="6020"/>
        <end position="6030"/>
    </location>
</feature>
<feature type="compositionally biased region" description="Polar residues" evidence="1">
    <location>
        <begin position="563"/>
        <end position="572"/>
    </location>
</feature>
<sequence>MESSTIITKVIGLADLHCHEDKYNSNINIFDLSYPQYGKETSGSIPSTTEAPISRHPFRVAIHRRPVATTNTTSINDTTQSITIILDNEKLLKNIEETDSIEDLSINTRSNSKNRMTQRLSIKVEQDQNPAATREEEKNRQSKSYSSSLKQSEVLTLKAHNAYDIDIDPKTNGKFTVEGSFKDPQPTGFTTATNITNVSRGTNQSTTKYIEDRKYTRVSQDENPVNSFTDTNDTELPHTAISTNKYINTKERHTAVQNLSPTYTYTETNDKHKLVSQRRLPSTTSTEKENFTDTSSRVRPSTGVYTENFEKITKTPFTSADTVITTKKYSEVSLQNSARTTGQTGTSEKFTETSSSVPSHHKNKLVTNTRSIRDSAENSDQTDTAISNKKYSDLSLQNSGRTTGQTGISEKFTETSSSVKPSTDIESETFEKTRTLLTKYTGAIRDSAGTLKNSDQSLRHTDISEKFTETSSSVRSSTDIHPEIFENTGTLTTKYTDAIRDSAATSQNSGQTNVKTVIITDTSSSVRPSTRVYSETFEKTVKTPLTSSGTVITSKKYSEESLKNSSQTTGQTDKSEKFTETSSRVRPSTNIYSETIEKTGPLTSKYTDAISGNTVTLQNSGQTTVQKGIREKFTDTSSRVRPSTGLYSEPFEKIIKTPYTSADTVITNKKYSDASLQNSGQTTGQTGISEKFSETSSSVKPSTDMESATFEKTRTLLTKYTGAIRDSAGTLQNSDQSLRHTGISEKLTETSSSVRPSTDIHQEAFENTGRLTTKYTDAIRDSAATSQNSGQTNVQTVIITDTSSSVRPSTRVYSETFEKTVTTPLTSSDTVITSKKYSEESLKNSSQTTGQADKSEKFTETSSRIRPSKNVYSETFEKTGPLTTNYTDAISGNTVTLQNSGQTTVQKGIREKFTDTSSRVRPSTGTLKNFDQSLRHTDISEKFTETSSSVRSSTDIHPDIFENTGTLTTKYTDAIRDSAATSQNSGQTNVKTVIITDTSSSVRPSTRVYSETFEKTVKTPLTSSGTVITSIKYSEESLKNSSQTTGQTDKSEKFTETSSRVRPSTNIYSETIEKTGPLTTNYTDAISGNTVTLQNSGQTTVQKGIREKFTDTSSRVRPSTGVYSETFEKITKTPYTSADTVITNKKYSDASLQNSGQTTGQTGISEKFSETSSSVKPSRDIESETFEKTRTLSTKYTGAIRDSAGTLQNSDQSLRHTGISEKLTETSSSVRPSTDIHPETIENTGTLTTKYSDSIRDSAATSQNSGQNNVQTGIITDTSSVVQPSKRVYSETFEKTVKTPLTSSDTVITSKKYSEESLRNFSQTTGQTGIREKFTETSFRVGPSTNIYSETFEKTGPLTTNYTDAFSGNTVTLQNSGQTTVQKGIREKFTDTSSRVRPSTGVYSETFEKITKTPYTSADTVITNKKDSAGTLQNSDQSLRHTGISEKFTETSSSVRSSTDIHPEIFENTGTLTTKYTDAIRDSAATSQNSGQTNVQTGIITDTSSSVRPSTRVYSETFEKTVKTPLTSSDTVITSKKYSEESLRNFSQTTGQTGIPEKFTETSSRERPSTNIYSETFEKTGPLTTKYTDAISGNTVNLQSSGQTTVQKGIREKFTDTSSRVRPSTGLYSEPFEKIIKTPYTSADTVITNKKYSDVSLQNSSRTTGQTGISEKFTETSSSVKPSTDIESETLEKTRTLSTKYTGAIRDSAGTLQNSDQSLRHTGISEKFTETSSSVRSSTDIHPEIFENTGTLTTKYTDAIRDSAATSQNSGQTNVQTADTVITNKKYTDVSLQNSGRTTGQTGISEKFTETSSSVNPSTDIESETFEKTRTLLTKYTGAIRDSAGTLQNSDQSLRHTGISEKFTETSSSVRSSTDIHPEIFENTGILTTKYTDAIRDSAATSQNSGQTNVQTGIITDTSSSVRPSTRVYSETFEKTVKTPLTSSDTVITSKKYSEESLKNFSQTTGQTGIREKFTETSSRVKPSTNIYSETFEKTGPLTSKYTDAISGNTVTLQSSGQTTVQTGIREKFTDTSSRVRPSTGRTTGQTGISEKFSETSSSVKPSTDIESETFEKNRTLSTKYTGAIRDSAGTLQNSDQSLRHTGISEKFTETSSSVRPSTDIHKEIFENAGTLTTKYTDAIRDSAATSQNSGQTNVQTGIITDTSSSVRPSTRVYSETFEKTVKTPLTSSGTVITSKKYSEESLKNFSQTTGQTDIREKFTETSSRVRPSTNIYSETFEKTGPLTTKYKDAISGNTVTLQSSGQTTVQTADTVITNKKYSDVLLQNSGRTTGQTGISEKFSETSSSVKPSTDVESETFEKTRTLLTKYTGAISDSAGTLQNSDQSLRHTGISEKFTETSSSVRSSTDINPEIFENTGTLTTKYTDSIRDSAATSQNSGQTNVQTGIITDTSSSVRPSTRVYSETFEKTVKTPLTSSGTVITSKKYSEESLKNFSQTTGQTDIREKFTETSSRVRPSTNIYSETLEKTGPLTSKYTDAISGNTVTLQSSGQTTVQTGIREKFTDTSSRVRPSTGRTTGQTGISEKFSETSSSVKPSIDIESETFEKNRTLLTKYTGAIRDSAGTLQNSDQSLRHTGISEKFTETSSSVRPSTDIHPEIFENTGTLTTKYTDAIRDSAATSQNSGQTNVQTVIITDTSSSVRPSTRVYSETFEKTVTTPLTSSDTVITSKKYSEESLRNFSQTTGQTDIREKLTETSSRVRPSTNIYSETFEKTGPLTTKYKDAISGNTVTLQSSGQTTVQTGIREKFTDTSSRVRPSTGVYSETFEKITKTPYTSADTVITNKKYSDVLLQNSGRTTGQTGISEKFSETSSSVKPSTDVESETLEKTRTLSTKYTGAISDSAGTLQNSDQSLRHTGISEKFTEISSSVRSSTDIHPEIFENAGTLTTKYTDANRDSAATSQNSGQTNVQTGIITDTSSSVRPSTRVYSETFEKTVKTPLTSSDTVITSKKYSEESLKNFSQTTGQTDIREKFTETSSRVRPSTNIYSETFEKTGPLTTKYKDAISGNTVTLQSSSQTTVQTGIREKFTDTSSRVRPSTGVYSETFEKITKTPYTSADTVITNKKYSDVLLQNSGRTTGQTGITEKFSETSSSVKPSTDIESETFEKNRTLLTKYTGAISDSAGTLQNSDQSLRHTGISEKFTQTSSSVRSSTDINPEMFENTGTLTTKYTDAIRDSAATSQNSGQTNVQTVIITDTSSSVRPSTRVYSETFEKSVTTPLTSSGTVITSKKYSEESLKNFSQTTGQTGIPEKFTETSSRERPSTNIYSETFEKTGPLTTKYTDAISADTVITNKKYSDVSLQNSGRTTGQTGISEKFSATSSSVKPSTDIESATFEKTRTLLTKYTGAISDSAGTLQNTDQSLRHTGISEKFTETSSSVRSSTDIHPEIFENTGTLTTKYTDAIRDSAATSQNSGQTNVQTGIITDTSSTVRPSTRVYSETFEKTVKTPLTSSDTVKTSKKYSEESLKNSSQTTGQTVRPSTDIHPEIFENAGTLTTKYTDANRDSAATSQNSGQTNVQTGIITDTSSSVRPSTRVYSETFEKTVKTPLTSSGTVITSKKYSEESLKNSSQTTGQTGIREKLTETSSRVRPSTNIYSETFEKTGPLTIKYKDAISGNTVTLQSSGQTTVQTGIREKFTDTSSRVRPLTGVYSETFEKITKTPYTSADTVITNKKYSDVLLQNSGRTTGQTGISEKFSETSSSVKPSTDVESETFEKTRTLLTKYTGAISDSAGTLQNSDQSLRHTGISEKFTETSSSVRSSTDIHPEIFENTGTLTTKYTDAIRDSAATSQNSGQTNVQTDIESETLEKTRTLLTKYTGAIRDSAGTLQNSDQSLRHTGISEKFTETSSSVRSSTDIHPEIFENTGTLTTKYTDAIRDSAATSQNSGQTNVQTGIITDTSSSVRPSTRVYSETFEKTVKTPLTSSDTVITSKKYSEESLRNFSQTTGQTGIREKLAETSSRVRPSTNIYSETFEKTGPLTTKYTDAISGNTVTLQSSGQTTVQTGIRKKFTDTSSRVRPSTGVYSETFEKITKTPYTSADTLITNKKYSEVLLQNSGQTTGLTGISENFKDTSSVVRPSTGVYFESLEKTFQTPSISTDNVITTNKYSEVSLRNSGQTTGETGISEKFLETTSSMKPSTDINSEIFEKTRPLLTKYTDAIGDSGVTSQNSGQTIGHTEKSEKFIKTSSLVKPSTDIQLKTYETTRPLSSKYMEYHDTVEKHTELNEGNVQLNRFFNPNDRTGIAQDHQSSTPKYFIEKGFRSLSPSSINYTSTTDKYVSGAIYDLNYLTAGYSQSQEPSYSKVFKTQSVQKEDTEDRVIQKDGEEAKVIVYGKATSDSISSTTVSPIPQRSFRVVSRRRPVATINTTSTSNTTQSIKNIPDIKRIVSIEDSSITSRSKSKNRTTQRRPLISLNIEQDQNPAFRSEEEKNRQSKSYSSSFKQNQLNDLQSVKAQGSREFTIESPSAETMLLSTGAIKASQPAGFTANTIITNVSQGTNQLTATYTEDSKYTRLSQDETPVNSFIGTNYSEIPLNIGISTNKYTNTNEKFTTIQNPSPTYAYIEKNDKYKSISQIRNPSTTSTENKNVTTTTQQETDPTNIYSSINERFTETSRSRRPSKNGSTEQSSSKLSTSGFIVTGANTNALKDAITDTTVTLQNSGQTTGRTGTTEKFTKTSSAVRPSTEVRTETFEKTIKTPFISTDTVITSKKYSEVSRSPSTSTYVESVENRTKLNDDNVSSNRYFTSNNQYTGIVQDHQSSTAKYFTEKGSQSVSRGASIIYPSTTDKYVSGAIYDLNYSTAGRSQSPESSYSQVSNTHSVQKEQQLVSDEQPVKQVETAQWVQTVQRVQPVGKIETSELNGVIERIDSHNYKESSEGRVIQQYGEEAKVILHGKATPESISSTTVSPTPRRSFRVVSRRRPVGSTNTTSTTNSTQSTNNILDRFIERTGDSAETMLTSTGGFTTTNIITNVSRGTNQATATYIEDRKNTRVSQGEAQINSFTGANNPELPLNTGISTNKYTNINEKYKTVQKLSPTYTYEKTTISQRTEPSTTFTENKNVTTLTQQETDSTNIYSSTNERLREASRRRKPSTNSSREQLSTKSSTFGFTVTGANTNAQKDAITDTAVTLQNSGQSTARTGISEKFTETSSAVRPSTEIHTKTFENTIKTPSISTDTVMTSKKYSEVSRSPSTSTYVKSVEKHTKLNDDNVSSNRYFTLNDQYTGILQDHQSSTAKYFTEKGSQSVSRGASIIYPSNTDKYVSGATYDLNHSTAGYSQSPESSYSQVSNTQSVQKEQQLVSDEQPVKQVQTAQWVQTVQRVQPVVKIETSELNGAIKPKNSLNYKGDSEERVIQQYGEEAKVVLHGKATSESISSTPVSPTPRRSFRVVSRRRPVGSTNTTSTTNSTQSTNNIWDRFIERTGDSAETMLTSTGGFTTTHIITNLSRGTNQATATYIEDRKNTRVSQGEAQLNSFTAANNPELPLNTGISTNKYTNINEKYKTVQKLSPTYTYEKTTISQRTEPSTTFTENKNVTTLTQQKTDSTNIYSSTNERLREASRRRKPSTNSSREQLSTKSSTFGFTVTGANTNAQKNAITDTAVTLQNSGQSTARTGISEKFTETWSAVRPSIEIHTETFENTIKTPSISTDTVMTSKKYSEVSRSPSTSTYVKSVEKHTKLNDDNVSSNRYFTSNDQYTGILQDHQSSTAKYLTEKGSQSVSRGASIIYPSNTDKYVSGATYDLNHSTAGYSQSPESSYSQVSNTQSVQKEQQLVSDEQPVKQVQTAQWVQTVQRVQPVVKIETSELNGAIKPKNSLNYKENSEGRGIKQYGEEAKVILHGKATSESISSTPVSPTPRRSFRVVSRRRPVGSTNTTSTTNSTQSTNNILDSFIERTGDSAETIVTSTGGFTTTNIITNVSRGTNQATATYIEDRKNTRVSQGEAQLNSFTGANNPELPLNTGISTNKYTNTNEKYKTVQKLSPTYTYEKTTISQRTEPSNTSTENKNVTTSTQQETDTTNKYSSTNERLREASSRIKPSTNSSREQLSTKSSTFGFTVTGANTNAQNDAITDTTVTLQNSGQSTARTGISEKFTVTSSAVKPSTEINTETFQKTIKTPFISTDTVITSKKYSEVSRSPSSSTFVKSVEKHTKLNDDNVSSNRYFTSNDQHIDIVQDHKSSTAKYFTEKGSQSVNRGASIIYSSTTDKYVSGAIYDLNYSTAGYSQSPESSYSQVSNTQSVQKEQQLVSDEQPVKQVQTAQWVQTVQRVQPVVKIETSELNGAIKPKNSLNYKGDSEERVIQQYGEEAKIVLHGKATSESISSTPVSPTPRRSFRVVSRRRPVGSTNTTSTTSSTQSTNNILDRFIERTATSDSISSTTVSSTPRRSFRVVSRRPVATTNTTSTSNTTQSSTNILDGFIERTESVENSSITSRSNLKNLTIKKRPLVSLKVVEDQNPASTNEEEENRQSTSISYSSSFKQNQLDEVQRLLAQGSRKFTVESHSAETILPSTGTIKASQPAGLTATTIITNVSHGTNQATATYFEDNKNTRVSQSETHVNSFTGTNDRELPLNTGISTSKYTNTNEKYATVQNLSPTYTYVETSDNFKLISQRTKPSTTSTNVTTKTEQKTNPSNGYSSTNESYIKASRGRRPSTNSSTEQPTTESSTVAFTVTSDGTNNGNLSPVTSNQPSSTISNLARKKTVFRRISTTTQPSSSTTTTPKSSTLEKVHTVETVTVLKKQPVQKEQQLALEELPVKQIQPTQRVQTAQRAQLVRKVETSEPNRAIRLIGRNVYNNDSEEKVIQKQENETKVIVRGKRNIECLDIGNFPHPSSCKKFITCARTKSGTLRGTEYTCPTGLLFDPVKSICNWPAEVKCNE</sequence>
<feature type="compositionally biased region" description="Polar residues" evidence="1">
    <location>
        <begin position="3703"/>
        <end position="3722"/>
    </location>
</feature>
<feature type="region of interest" description="Disordered" evidence="1">
    <location>
        <begin position="6462"/>
        <end position="6488"/>
    </location>
</feature>
<feature type="region of interest" description="Disordered" evidence="1">
    <location>
        <begin position="6000"/>
        <end position="6062"/>
    </location>
</feature>
<feature type="compositionally biased region" description="Low complexity" evidence="1">
    <location>
        <begin position="6662"/>
        <end position="6677"/>
    </location>
</feature>
<feature type="compositionally biased region" description="Polar residues" evidence="1">
    <location>
        <begin position="5075"/>
        <end position="5093"/>
    </location>
</feature>
<feature type="compositionally biased region" description="Low complexity" evidence="1">
    <location>
        <begin position="6327"/>
        <end position="6341"/>
    </location>
</feature>
<feature type="compositionally biased region" description="Polar residues" evidence="1">
    <location>
        <begin position="4612"/>
        <end position="4622"/>
    </location>
</feature>
<feature type="region of interest" description="Disordered" evidence="1">
    <location>
        <begin position="3703"/>
        <end position="3728"/>
    </location>
</feature>
<feature type="region of interest" description="Disordered" evidence="1">
    <location>
        <begin position="6382"/>
        <end position="6423"/>
    </location>
</feature>
<feature type="compositionally biased region" description="Polar residues" evidence="1">
    <location>
        <begin position="3584"/>
        <end position="3593"/>
    </location>
</feature>
<feature type="compositionally biased region" description="Polar residues" evidence="1">
    <location>
        <begin position="5535"/>
        <end position="5565"/>
    </location>
</feature>
<feature type="compositionally biased region" description="Basic and acidic residues" evidence="1">
    <location>
        <begin position="1177"/>
        <end position="1189"/>
    </location>
</feature>
<feature type="compositionally biased region" description="Low complexity" evidence="1">
    <location>
        <begin position="5383"/>
        <end position="5397"/>
    </location>
</feature>
<evidence type="ECO:0000313" key="4">
    <source>
        <dbReference type="Proteomes" id="UP000691718"/>
    </source>
</evidence>
<feature type="compositionally biased region" description="Low complexity" evidence="1">
    <location>
        <begin position="4819"/>
        <end position="4830"/>
    </location>
</feature>
<feature type="region of interest" description="Disordered" evidence="1">
    <location>
        <begin position="2811"/>
        <end position="2843"/>
    </location>
</feature>
<feature type="compositionally biased region" description="Polar residues" evidence="1">
    <location>
        <begin position="2289"/>
        <end position="2308"/>
    </location>
</feature>
<feature type="compositionally biased region" description="Polar residues" evidence="1">
    <location>
        <begin position="6000"/>
        <end position="6019"/>
    </location>
</feature>
<feature type="region of interest" description="Disordered" evidence="1">
    <location>
        <begin position="3255"/>
        <end position="3282"/>
    </location>
</feature>
<feature type="compositionally biased region" description="Low complexity" evidence="1">
    <location>
        <begin position="6382"/>
        <end position="6395"/>
    </location>
</feature>
<feature type="compositionally biased region" description="Polar residues" evidence="1">
    <location>
        <begin position="2031"/>
        <end position="2062"/>
    </location>
</feature>
<feature type="compositionally biased region" description="Low complexity" evidence="1">
    <location>
        <begin position="6403"/>
        <end position="6423"/>
    </location>
</feature>
<feature type="compositionally biased region" description="Low complexity" evidence="1">
    <location>
        <begin position="4638"/>
        <end position="4647"/>
    </location>
</feature>
<keyword evidence="4" id="KW-1185">Reference proteome</keyword>
<gene>
    <name evidence="3" type="ORF">PAPOLLO_LOCUS6113</name>
</gene>
<feature type="region of interest" description="Disordered" evidence="1">
    <location>
        <begin position="4674"/>
        <end position="4693"/>
    </location>
</feature>
<feature type="compositionally biased region" description="Polar residues" evidence="1">
    <location>
        <begin position="3485"/>
        <end position="3497"/>
    </location>
</feature>
<reference evidence="3" key="1">
    <citation type="submission" date="2021-04" db="EMBL/GenBank/DDBJ databases">
        <authorList>
            <person name="Tunstrom K."/>
        </authorList>
    </citation>
    <scope>NUCLEOTIDE SEQUENCE</scope>
</reference>
<feature type="region of interest" description="Disordered" evidence="1">
    <location>
        <begin position="3897"/>
        <end position="3920"/>
    </location>
</feature>
<dbReference type="PROSITE" id="PS50940">
    <property type="entry name" value="CHIT_BIND_II"/>
    <property type="match status" value="1"/>
</dbReference>
<feature type="compositionally biased region" description="Polar residues" evidence="1">
    <location>
        <begin position="2811"/>
        <end position="2833"/>
    </location>
</feature>
<feature type="compositionally biased region" description="Polar residues" evidence="1">
    <location>
        <begin position="217"/>
        <end position="231"/>
    </location>
</feature>
<feature type="region of interest" description="Disordered" evidence="1">
    <location>
        <begin position="837"/>
        <end position="866"/>
    </location>
</feature>
<feature type="compositionally biased region" description="Polar residues" evidence="1">
    <location>
        <begin position="1151"/>
        <end position="1176"/>
    </location>
</feature>
<feature type="compositionally biased region" description="Polar residues" evidence="1">
    <location>
        <begin position="1039"/>
        <end position="1048"/>
    </location>
</feature>
<feature type="compositionally biased region" description="Low complexity" evidence="1">
    <location>
        <begin position="142"/>
        <end position="151"/>
    </location>
</feature>
<feature type="region of interest" description="Disordered" evidence="1">
    <location>
        <begin position="3845"/>
        <end position="3871"/>
    </location>
</feature>
<feature type="compositionally biased region" description="Basic and acidic residues" evidence="1">
    <location>
        <begin position="1558"/>
        <end position="1568"/>
    </location>
</feature>
<feature type="compositionally biased region" description="Polar residues" evidence="1">
    <location>
        <begin position="6641"/>
        <end position="6652"/>
    </location>
</feature>
<comment type="caution">
    <text evidence="3">The sequence shown here is derived from an EMBL/GenBank/DDBJ whole genome shotgun (WGS) entry which is preliminary data.</text>
</comment>
<feature type="region of interest" description="Disordered" evidence="1">
    <location>
        <begin position="5535"/>
        <end position="5596"/>
    </location>
</feature>
<feature type="region of interest" description="Disordered" evidence="1">
    <location>
        <begin position="4408"/>
        <end position="4459"/>
    </location>
</feature>
<feature type="compositionally biased region" description="Polar residues" evidence="1">
    <location>
        <begin position="5578"/>
        <end position="5596"/>
    </location>
</feature>
<feature type="compositionally biased region" description="Polar residues" evidence="1">
    <location>
        <begin position="1658"/>
        <end position="1682"/>
    </location>
</feature>
<feature type="compositionally biased region" description="Low complexity" evidence="1">
    <location>
        <begin position="4594"/>
        <end position="4611"/>
    </location>
</feature>
<feature type="region of interest" description="Disordered" evidence="1">
    <location>
        <begin position="2389"/>
        <end position="2414"/>
    </location>
</feature>
<feature type="compositionally biased region" description="Polar residues" evidence="1">
    <location>
        <begin position="378"/>
        <end position="421"/>
    </location>
</feature>
<feature type="compositionally biased region" description="Polar residues" evidence="1">
    <location>
        <begin position="675"/>
        <end position="706"/>
    </location>
</feature>
<feature type="region of interest" description="Disordered" evidence="1">
    <location>
        <begin position="270"/>
        <end position="299"/>
    </location>
</feature>
<feature type="domain" description="Chitin-binding type-2" evidence="2">
    <location>
        <begin position="6829"/>
        <end position="6888"/>
    </location>
</feature>
<feature type="compositionally biased region" description="Polar residues" evidence="1">
    <location>
        <begin position="109"/>
        <end position="120"/>
    </location>
</feature>
<dbReference type="SMART" id="SM00494">
    <property type="entry name" value="ChtBD2"/>
    <property type="match status" value="1"/>
</dbReference>
<feature type="region of interest" description="Disordered" evidence="1">
    <location>
        <begin position="1151"/>
        <end position="1189"/>
    </location>
</feature>
<feature type="compositionally biased region" description="Polar residues" evidence="1">
    <location>
        <begin position="6678"/>
        <end position="6704"/>
    </location>
</feature>
<feature type="compositionally biased region" description="Polar residues" evidence="1">
    <location>
        <begin position="4449"/>
        <end position="4459"/>
    </location>
</feature>
<protein>
    <submittedName>
        <fullName evidence="3">(apollo) hypothetical protein</fullName>
    </submittedName>
</protein>
<feature type="region of interest" description="Disordered" evidence="1">
    <location>
        <begin position="216"/>
        <end position="235"/>
    </location>
</feature>
<feature type="region of interest" description="Disordered" evidence="1">
    <location>
        <begin position="1543"/>
        <end position="1569"/>
    </location>
</feature>
<feature type="region of interest" description="Disordered" evidence="1">
    <location>
        <begin position="109"/>
        <end position="151"/>
    </location>
</feature>
<feature type="region of interest" description="Disordered" evidence="1">
    <location>
        <begin position="675"/>
        <end position="710"/>
    </location>
</feature>
<dbReference type="Proteomes" id="UP000691718">
    <property type="component" value="Unassembled WGS sequence"/>
</dbReference>
<feature type="region of interest" description="Disordered" evidence="1">
    <location>
        <begin position="6325"/>
        <end position="6345"/>
    </location>
</feature>
<feature type="region of interest" description="Disordered" evidence="1">
    <location>
        <begin position="1792"/>
        <end position="1822"/>
    </location>
</feature>
<feature type="compositionally biased region" description="Polar residues" evidence="1">
    <location>
        <begin position="1792"/>
        <end position="1820"/>
    </location>
</feature>
<proteinExistence type="predicted"/>
<dbReference type="GO" id="GO:0008061">
    <property type="term" value="F:chitin binding"/>
    <property type="evidence" value="ECO:0007669"/>
    <property type="project" value="InterPro"/>
</dbReference>
<feature type="compositionally biased region" description="Polar residues" evidence="1">
    <location>
        <begin position="3097"/>
        <end position="3113"/>
    </location>
</feature>
<feature type="region of interest" description="Disordered" evidence="1">
    <location>
        <begin position="6717"/>
        <end position="6737"/>
    </location>
</feature>
<feature type="region of interest" description="Disordered" evidence="1">
    <location>
        <begin position="335"/>
        <end position="427"/>
    </location>
</feature>
<feature type="compositionally biased region" description="Polar residues" evidence="1">
    <location>
        <begin position="2390"/>
        <end position="2414"/>
    </location>
</feature>
<organism evidence="3 4">
    <name type="scientific">Parnassius apollo</name>
    <name type="common">Apollo butterfly</name>
    <name type="synonym">Papilio apollo</name>
    <dbReference type="NCBI Taxonomy" id="110799"/>
    <lineage>
        <taxon>Eukaryota</taxon>
        <taxon>Metazoa</taxon>
        <taxon>Ecdysozoa</taxon>
        <taxon>Arthropoda</taxon>
        <taxon>Hexapoda</taxon>
        <taxon>Insecta</taxon>
        <taxon>Pterygota</taxon>
        <taxon>Neoptera</taxon>
        <taxon>Endopterygota</taxon>
        <taxon>Lepidoptera</taxon>
        <taxon>Glossata</taxon>
        <taxon>Ditrysia</taxon>
        <taxon>Papilionoidea</taxon>
        <taxon>Papilionidae</taxon>
        <taxon>Parnassiinae</taxon>
        <taxon>Parnassini</taxon>
        <taxon>Parnassius</taxon>
        <taxon>Parnassius</taxon>
    </lineage>
</organism>
<dbReference type="Pfam" id="PF01607">
    <property type="entry name" value="CBM_14"/>
    <property type="match status" value="1"/>
</dbReference>
<feature type="region of interest" description="Disordered" evidence="1">
    <location>
        <begin position="5075"/>
        <end position="5124"/>
    </location>
</feature>
<feature type="compositionally biased region" description="Basic and acidic residues" evidence="1">
    <location>
        <begin position="3269"/>
        <end position="3279"/>
    </location>
</feature>
<name>A0A8S3WGU7_PARAO</name>
<feature type="region of interest" description="Disordered" evidence="1">
    <location>
        <begin position="731"/>
        <end position="766"/>
    </location>
</feature>
<feature type="region of interest" description="Disordered" evidence="1">
    <location>
        <begin position="3466"/>
        <end position="3502"/>
    </location>
</feature>
<feature type="region of interest" description="Disordered" evidence="1">
    <location>
        <begin position="6620"/>
        <end position="6704"/>
    </location>
</feature>
<feature type="compositionally biased region" description="Polar residues" evidence="1">
    <location>
        <begin position="335"/>
        <end position="358"/>
    </location>
</feature>